<dbReference type="InterPro" id="IPR006886">
    <property type="entry name" value="RNA_pol_III_Rpc5"/>
</dbReference>
<dbReference type="GO" id="GO:0042797">
    <property type="term" value="P:tRNA transcription by RNA polymerase III"/>
    <property type="evidence" value="ECO:0007669"/>
    <property type="project" value="EnsemblFungi"/>
</dbReference>
<dbReference type="GO" id="GO:0006384">
    <property type="term" value="P:transcription initiation at RNA polymerase III promoter"/>
    <property type="evidence" value="ECO:0007669"/>
    <property type="project" value="EnsemblFungi"/>
</dbReference>
<dbReference type="VEuPathDB" id="FungiDB:CAGL0L03025g"/>
<name>F2Z5X1_CANGA</name>
<dbReference type="Proteomes" id="UP000002428">
    <property type="component" value="Chromosome L"/>
</dbReference>
<reference evidence="2 3" key="1">
    <citation type="journal article" date="2004" name="Nature">
        <title>Genome evolution in yeasts.</title>
        <authorList>
            <consortium name="Genolevures"/>
            <person name="Dujon B."/>
            <person name="Sherman D."/>
            <person name="Fischer G."/>
            <person name="Durrens P."/>
            <person name="Casaregola S."/>
            <person name="Lafontaine I."/>
            <person name="de Montigny J."/>
            <person name="Marck C."/>
            <person name="Neuveglise C."/>
            <person name="Talla E."/>
            <person name="Goffard N."/>
            <person name="Frangeul L."/>
            <person name="Aigle M."/>
            <person name="Anthouard V."/>
            <person name="Babour A."/>
            <person name="Barbe V."/>
            <person name="Barnay S."/>
            <person name="Blanchin S."/>
            <person name="Beckerich J.M."/>
            <person name="Beyne E."/>
            <person name="Bleykasten C."/>
            <person name="Boisrame A."/>
            <person name="Boyer J."/>
            <person name="Cattolico L."/>
            <person name="Confanioleri F."/>
            <person name="de Daruvar A."/>
            <person name="Despons L."/>
            <person name="Fabre E."/>
            <person name="Fairhead C."/>
            <person name="Ferry-Dumazet H."/>
            <person name="Groppi A."/>
            <person name="Hantraye F."/>
            <person name="Hennequin C."/>
            <person name="Jauniaux N."/>
            <person name="Joyet P."/>
            <person name="Kachouri R."/>
            <person name="Kerrest A."/>
            <person name="Koszul R."/>
            <person name="Lemaire M."/>
            <person name="Lesur I."/>
            <person name="Ma L."/>
            <person name="Muller H."/>
            <person name="Nicaud J.M."/>
            <person name="Nikolski M."/>
            <person name="Oztas S."/>
            <person name="Ozier-Kalogeropoulos O."/>
            <person name="Pellenz S."/>
            <person name="Potier S."/>
            <person name="Richard G.F."/>
            <person name="Straub M.L."/>
            <person name="Suleau A."/>
            <person name="Swennene D."/>
            <person name="Tekaia F."/>
            <person name="Wesolowski-Louvel M."/>
            <person name="Westhof E."/>
            <person name="Wirth B."/>
            <person name="Zeniou-Meyer M."/>
            <person name="Zivanovic I."/>
            <person name="Bolotin-Fukuhara M."/>
            <person name="Thierry A."/>
            <person name="Bouchier C."/>
            <person name="Caudron B."/>
            <person name="Scarpelli C."/>
            <person name="Gaillardin C."/>
            <person name="Weissenbach J."/>
            <person name="Wincker P."/>
            <person name="Souciet J.L."/>
        </authorList>
    </citation>
    <scope>NUCLEOTIDE SEQUENCE [LARGE SCALE GENOMIC DNA]</scope>
    <source>
        <strain evidence="3">ATCC 2001 / BCRC 20586 / JCM 3761 / NBRC 0622 / NRRL Y-65 / CBS 138</strain>
    </source>
</reference>
<dbReference type="eggNOG" id="KOG2354">
    <property type="taxonomic scope" value="Eukaryota"/>
</dbReference>
<accession>F2Z5X1</accession>
<dbReference type="GO" id="GO:0006386">
    <property type="term" value="P:termination of RNA polymerase III transcription"/>
    <property type="evidence" value="ECO:0007669"/>
    <property type="project" value="EnsemblFungi"/>
</dbReference>
<dbReference type="PANTHER" id="PTHR12069">
    <property type="entry name" value="DNA-DIRECTED RNA POLYMERASES III 80 KDA POLYPEPTIDE RNA POLYMERASE III SUBUNIT 5"/>
    <property type="match status" value="1"/>
</dbReference>
<dbReference type="KEGG" id="cgr:2890842"/>
<evidence type="ECO:0000313" key="1">
    <source>
        <dbReference type="CGD" id="CAL0135550"/>
    </source>
</evidence>
<dbReference type="EMBL" id="CR380958">
    <property type="protein sequence ID" value="CAG61873.1"/>
    <property type="molecule type" value="Genomic_DNA"/>
</dbReference>
<dbReference type="FunCoup" id="F2Z5X1">
    <property type="interactions" value="160"/>
</dbReference>
<dbReference type="CGD" id="CAL0135550">
    <property type="gene designation" value="CAGL0L03025g"/>
</dbReference>
<organism evidence="2 3">
    <name type="scientific">Candida glabrata (strain ATCC 2001 / BCRC 20586 / JCM 3761 / NBRC 0622 / NRRL Y-65 / CBS 138)</name>
    <name type="common">Yeast</name>
    <name type="synonym">Nakaseomyces glabratus</name>
    <dbReference type="NCBI Taxonomy" id="284593"/>
    <lineage>
        <taxon>Eukaryota</taxon>
        <taxon>Fungi</taxon>
        <taxon>Dikarya</taxon>
        <taxon>Ascomycota</taxon>
        <taxon>Saccharomycotina</taxon>
        <taxon>Saccharomycetes</taxon>
        <taxon>Saccharomycetales</taxon>
        <taxon>Saccharomycetaceae</taxon>
        <taxon>Nakaseomyces</taxon>
    </lineage>
</organism>
<dbReference type="OMA" id="NCHASIK"/>
<sequence>MSKESLFVDEDMDVDVDMSETSDAEDDPVVKEIPLNLLSKELDLHLLQYVNKPRLLGRKPVEHPFVLASRYKKKSALWELDIPLDEQAFFNKNKTENEWEAANLQTLRGVGVPNEGQYAAICVDGELYLSKISDVAQMRPTFKYLDSIAQKKKQEENKNNMTAASQRSQVVTMSVKSVSDQSQNRLTGSLLAHKIADEDDYEEYEWTIDQFEQFKNAVIEESQKNILEPQQSTESYISSLV</sequence>
<dbReference type="HOGENOM" id="CLU_072845_1_0_1"/>
<dbReference type="AlphaFoldDB" id="F2Z5X1"/>
<dbReference type="PANTHER" id="PTHR12069:SF0">
    <property type="entry name" value="DNA-DIRECTED RNA POLYMERASE III SUBUNIT RPC5"/>
    <property type="match status" value="1"/>
</dbReference>
<evidence type="ECO:0000313" key="2">
    <source>
        <dbReference type="EMBL" id="CAG61873.1"/>
    </source>
</evidence>
<dbReference type="STRING" id="284593.F2Z5X1"/>
<dbReference type="InParanoid" id="F2Z5X1"/>
<keyword evidence="3" id="KW-1185">Reference proteome</keyword>
<evidence type="ECO:0000313" key="3">
    <source>
        <dbReference type="Proteomes" id="UP000002428"/>
    </source>
</evidence>
<dbReference type="GO" id="GO:0005666">
    <property type="term" value="C:RNA polymerase III complex"/>
    <property type="evidence" value="ECO:0007669"/>
    <property type="project" value="EnsemblFungi"/>
</dbReference>
<proteinExistence type="predicted"/>
<dbReference type="Pfam" id="PF04801">
    <property type="entry name" value="RPC5"/>
    <property type="match status" value="1"/>
</dbReference>
<evidence type="ECO:0008006" key="4">
    <source>
        <dbReference type="Google" id="ProtNLM"/>
    </source>
</evidence>
<protein>
    <recommendedName>
        <fullName evidence="4">DNA-directed RNA polymerase III subunit RPC5</fullName>
    </recommendedName>
</protein>
<gene>
    <name evidence="1 2" type="ordered locus">CAGL0L03025g</name>
</gene>
<dbReference type="GO" id="GO:0003899">
    <property type="term" value="F:DNA-directed RNA polymerase activity"/>
    <property type="evidence" value="ECO:0007669"/>
    <property type="project" value="EnsemblFungi"/>
</dbReference>